<sequence length="224" mass="25615">MAHMKPQDDTIYNPKYLESLSSSDLNTSPSDSRLKYVQSIISSIDNLVSRGFCIELFNYISDVTSNNPKRGFGTSRTALWGVQRPPILDDMRTAIRCNSTISFSDLVPIFLPFYVTNAREQVELSIDPENEELLKALQKLGVDDAVKFIVEDASDFEDKIRSNASNYYNVVEVKDQFQQFPLVGQFMSLYFPLGHIKSTMSNDDEFVSFFEKSEKWLKLWQGAE</sequence>
<name>A0A7S2I1C9_9STRA</name>
<proteinExistence type="predicted"/>
<protein>
    <submittedName>
        <fullName evidence="1">Uncharacterized protein</fullName>
    </submittedName>
</protein>
<dbReference type="AlphaFoldDB" id="A0A7S2I1C9"/>
<gene>
    <name evidence="1" type="ORF">HTAM1171_LOCUS8829</name>
</gene>
<evidence type="ECO:0000313" key="1">
    <source>
        <dbReference type="EMBL" id="CAD9505736.1"/>
    </source>
</evidence>
<dbReference type="EMBL" id="HBGV01014396">
    <property type="protein sequence ID" value="CAD9505736.1"/>
    <property type="molecule type" value="Transcribed_RNA"/>
</dbReference>
<accession>A0A7S2I1C9</accession>
<organism evidence="1">
    <name type="scientific">Helicotheca tamesis</name>
    <dbReference type="NCBI Taxonomy" id="374047"/>
    <lineage>
        <taxon>Eukaryota</taxon>
        <taxon>Sar</taxon>
        <taxon>Stramenopiles</taxon>
        <taxon>Ochrophyta</taxon>
        <taxon>Bacillariophyta</taxon>
        <taxon>Mediophyceae</taxon>
        <taxon>Lithodesmiophycidae</taxon>
        <taxon>Lithodesmiales</taxon>
        <taxon>Lithodesmiaceae</taxon>
        <taxon>Helicotheca</taxon>
    </lineage>
</organism>
<reference evidence="1" key="1">
    <citation type="submission" date="2021-01" db="EMBL/GenBank/DDBJ databases">
        <authorList>
            <person name="Corre E."/>
            <person name="Pelletier E."/>
            <person name="Niang G."/>
            <person name="Scheremetjew M."/>
            <person name="Finn R."/>
            <person name="Kale V."/>
            <person name="Holt S."/>
            <person name="Cochrane G."/>
            <person name="Meng A."/>
            <person name="Brown T."/>
            <person name="Cohen L."/>
        </authorList>
    </citation>
    <scope>NUCLEOTIDE SEQUENCE</scope>
    <source>
        <strain evidence="1">CCMP826</strain>
    </source>
</reference>